<sequence>MTEKFRLSEFGTKFKNQTGIGQLMEDLGNPEPGVSMLGGGSPALIPEVEEVWKKILSDFTGKGTWDSILGKYESPSGKEETLESIAELLGSQFGFSARKEQIAITNGSQSAFYLLLNFFSGEYEGGKFRKAFLPVLPEYIGYLDQPIHKNSFAYAMGKIRETGEDTFRYELDREALKNWDDAREPLGCVVLSRPTNPTGRVADREELEFLHEFSHSRSIPFLLDNAYGLPFPGILFGKDGLFHKEGMIQGFSLSKIGLPGVRTGFVLADPEIVSALNKANAVLNLASGNLGQYIALEFLRSGEWTRLSRDIVRPYYLKKRNFMLETVRREWKGKLRYTIHESEGAFFLWVRFPGLSRKISELYPLLKEEGVIIVPGRYFFPGQGPDSFLGEDSVRISFAREDLEIQEGIRKIGQVLSRYEE</sequence>
<reference evidence="6 7" key="1">
    <citation type="submission" date="2017-07" db="EMBL/GenBank/DDBJ databases">
        <title>Leptospira spp. isolated from tropical soils.</title>
        <authorList>
            <person name="Thibeaux R."/>
            <person name="Iraola G."/>
            <person name="Ferres I."/>
            <person name="Bierque E."/>
            <person name="Girault D."/>
            <person name="Soupe-Gilbert M.-E."/>
            <person name="Picardeau M."/>
            <person name="Goarant C."/>
        </authorList>
    </citation>
    <scope>NUCLEOTIDE SEQUENCE [LARGE SCALE GENOMIC DNA]</scope>
    <source>
        <strain evidence="6 7">FH2-C-A2</strain>
    </source>
</reference>
<evidence type="ECO:0000256" key="3">
    <source>
        <dbReference type="ARBA" id="ARBA00022679"/>
    </source>
</evidence>
<dbReference type="GO" id="GO:0009042">
    <property type="term" value="F:valine-pyruvate transaminase activity"/>
    <property type="evidence" value="ECO:0007669"/>
    <property type="project" value="TreeGrafter"/>
</dbReference>
<dbReference type="PANTHER" id="PTHR42790:SF4">
    <property type="entry name" value="VALINE--PYRUVATE AMINOTRANSFERASE"/>
    <property type="match status" value="1"/>
</dbReference>
<comment type="cofactor">
    <cofactor evidence="1">
        <name>pyridoxal 5'-phosphate</name>
        <dbReference type="ChEBI" id="CHEBI:597326"/>
    </cofactor>
</comment>
<dbReference type="InterPro" id="IPR015421">
    <property type="entry name" value="PyrdxlP-dep_Trfase_major"/>
</dbReference>
<evidence type="ECO:0000313" key="7">
    <source>
        <dbReference type="Proteomes" id="UP000231912"/>
    </source>
</evidence>
<dbReference type="SUPFAM" id="SSF53383">
    <property type="entry name" value="PLP-dependent transferases"/>
    <property type="match status" value="1"/>
</dbReference>
<evidence type="ECO:0000256" key="1">
    <source>
        <dbReference type="ARBA" id="ARBA00001933"/>
    </source>
</evidence>
<dbReference type="InterPro" id="IPR015424">
    <property type="entry name" value="PyrdxlP-dep_Trfase"/>
</dbReference>
<dbReference type="InterPro" id="IPR050859">
    <property type="entry name" value="Class-I_PLP-dep_aminotransf"/>
</dbReference>
<evidence type="ECO:0000256" key="2">
    <source>
        <dbReference type="ARBA" id="ARBA00022576"/>
    </source>
</evidence>
<gene>
    <name evidence="6" type="ORF">CH371_02890</name>
</gene>
<evidence type="ECO:0000256" key="4">
    <source>
        <dbReference type="ARBA" id="ARBA00022898"/>
    </source>
</evidence>
<keyword evidence="3" id="KW-0808">Transferase</keyword>
<dbReference type="GO" id="GO:1901605">
    <property type="term" value="P:alpha-amino acid metabolic process"/>
    <property type="evidence" value="ECO:0007669"/>
    <property type="project" value="TreeGrafter"/>
</dbReference>
<comment type="caution">
    <text evidence="6">The sequence shown here is derived from an EMBL/GenBank/DDBJ whole genome shotgun (WGS) entry which is preliminary data.</text>
</comment>
<dbReference type="InterPro" id="IPR004839">
    <property type="entry name" value="Aminotransferase_I/II_large"/>
</dbReference>
<evidence type="ECO:0000313" key="6">
    <source>
        <dbReference type="EMBL" id="PJZ67040.1"/>
    </source>
</evidence>
<dbReference type="PANTHER" id="PTHR42790">
    <property type="entry name" value="AMINOTRANSFERASE"/>
    <property type="match status" value="1"/>
</dbReference>
<dbReference type="CDD" id="cd00609">
    <property type="entry name" value="AAT_like"/>
    <property type="match status" value="1"/>
</dbReference>
<keyword evidence="4" id="KW-0663">Pyridoxal phosphate</keyword>
<feature type="domain" description="Aminotransferase class I/classII large" evidence="5">
    <location>
        <begin position="71"/>
        <end position="412"/>
    </location>
</feature>
<proteinExistence type="predicted"/>
<dbReference type="EMBL" id="NPDT01000001">
    <property type="protein sequence ID" value="PJZ67040.1"/>
    <property type="molecule type" value="Genomic_DNA"/>
</dbReference>
<dbReference type="Proteomes" id="UP000231912">
    <property type="component" value="Unassembled WGS sequence"/>
</dbReference>
<keyword evidence="2" id="KW-0032">Aminotransferase</keyword>
<dbReference type="AlphaFoldDB" id="A0A2M9ZF11"/>
<dbReference type="Gene3D" id="3.40.640.10">
    <property type="entry name" value="Type I PLP-dependent aspartate aminotransferase-like (Major domain)"/>
    <property type="match status" value="1"/>
</dbReference>
<accession>A0A2M9ZF11</accession>
<evidence type="ECO:0000259" key="5">
    <source>
        <dbReference type="Pfam" id="PF00155"/>
    </source>
</evidence>
<dbReference type="GO" id="GO:0030170">
    <property type="term" value="F:pyridoxal phosphate binding"/>
    <property type="evidence" value="ECO:0007669"/>
    <property type="project" value="InterPro"/>
</dbReference>
<protein>
    <submittedName>
        <fullName evidence="6">Valine--pyruvate transaminase</fullName>
    </submittedName>
</protein>
<dbReference type="GO" id="GO:0005829">
    <property type="term" value="C:cytosol"/>
    <property type="evidence" value="ECO:0007669"/>
    <property type="project" value="TreeGrafter"/>
</dbReference>
<organism evidence="6 7">
    <name type="scientific">Leptospira wolffii</name>
    <dbReference type="NCBI Taxonomy" id="409998"/>
    <lineage>
        <taxon>Bacteria</taxon>
        <taxon>Pseudomonadati</taxon>
        <taxon>Spirochaetota</taxon>
        <taxon>Spirochaetia</taxon>
        <taxon>Leptospirales</taxon>
        <taxon>Leptospiraceae</taxon>
        <taxon>Leptospira</taxon>
    </lineage>
</organism>
<name>A0A2M9ZF11_9LEPT</name>
<dbReference type="RefSeq" id="WP_100757600.1">
    <property type="nucleotide sequence ID" value="NZ_NPDT01000001.1"/>
</dbReference>
<keyword evidence="6" id="KW-0670">Pyruvate</keyword>
<dbReference type="Pfam" id="PF00155">
    <property type="entry name" value="Aminotran_1_2"/>
    <property type="match status" value="1"/>
</dbReference>